<gene>
    <name evidence="5" type="ORF">EGYM00163_LOCUS35888</name>
</gene>
<feature type="region of interest" description="Disordered" evidence="3">
    <location>
        <begin position="647"/>
        <end position="684"/>
    </location>
</feature>
<keyword evidence="2" id="KW-0106">Calcium</keyword>
<feature type="compositionally biased region" description="Acidic residues" evidence="3">
    <location>
        <begin position="606"/>
        <end position="616"/>
    </location>
</feature>
<feature type="compositionally biased region" description="Basic and acidic residues" evidence="3">
    <location>
        <begin position="653"/>
        <end position="666"/>
    </location>
</feature>
<evidence type="ECO:0000259" key="4">
    <source>
        <dbReference type="PROSITE" id="PS50004"/>
    </source>
</evidence>
<evidence type="ECO:0000256" key="1">
    <source>
        <dbReference type="ARBA" id="ARBA00022723"/>
    </source>
</evidence>
<feature type="domain" description="C2" evidence="4">
    <location>
        <begin position="145"/>
        <end position="258"/>
    </location>
</feature>
<dbReference type="GO" id="GO:0046872">
    <property type="term" value="F:metal ion binding"/>
    <property type="evidence" value="ECO:0007669"/>
    <property type="project" value="UniProtKB-KW"/>
</dbReference>
<proteinExistence type="predicted"/>
<protein>
    <recommendedName>
        <fullName evidence="4">C2 domain-containing protein</fullName>
    </recommendedName>
</protein>
<name>A0A7S4LET0_9EUGL</name>
<evidence type="ECO:0000313" key="5">
    <source>
        <dbReference type="EMBL" id="CAE0824653.1"/>
    </source>
</evidence>
<dbReference type="PANTHER" id="PTHR46502:SF2">
    <property type="entry name" value="16 KDA PHLOEM PROTEIN 2"/>
    <property type="match status" value="1"/>
</dbReference>
<dbReference type="AlphaFoldDB" id="A0A7S4LET0"/>
<reference evidence="5" key="1">
    <citation type="submission" date="2021-01" db="EMBL/GenBank/DDBJ databases">
        <authorList>
            <person name="Corre E."/>
            <person name="Pelletier E."/>
            <person name="Niang G."/>
            <person name="Scheremetjew M."/>
            <person name="Finn R."/>
            <person name="Kale V."/>
            <person name="Holt S."/>
            <person name="Cochrane G."/>
            <person name="Meng A."/>
            <person name="Brown T."/>
            <person name="Cohen L."/>
        </authorList>
    </citation>
    <scope>NUCLEOTIDE SEQUENCE</scope>
    <source>
        <strain evidence="5">CCMP1594</strain>
    </source>
</reference>
<dbReference type="PROSITE" id="PS50004">
    <property type="entry name" value="C2"/>
    <property type="match status" value="1"/>
</dbReference>
<organism evidence="5">
    <name type="scientific">Eutreptiella gymnastica</name>
    <dbReference type="NCBI Taxonomy" id="73025"/>
    <lineage>
        <taxon>Eukaryota</taxon>
        <taxon>Discoba</taxon>
        <taxon>Euglenozoa</taxon>
        <taxon>Euglenida</taxon>
        <taxon>Spirocuta</taxon>
        <taxon>Euglenophyceae</taxon>
        <taxon>Eutreptiales</taxon>
        <taxon>Eutreptiaceae</taxon>
        <taxon>Eutreptiella</taxon>
    </lineage>
</organism>
<dbReference type="Gene3D" id="2.60.40.150">
    <property type="entry name" value="C2 domain"/>
    <property type="match status" value="1"/>
</dbReference>
<evidence type="ECO:0000256" key="3">
    <source>
        <dbReference type="SAM" id="MobiDB-lite"/>
    </source>
</evidence>
<sequence length="684" mass="76420">MARIEWNRDTRVPHGRDLKDPSTSLARLEVIKGRNLKKECTKTLVRVKTSFQEFLGNEVESVHDPTWNYCFDFPATKCVETVHLQVLSAGLRSPLGEASLEVSSRVGTWEGWVPVETPSNGHVFVRWQYPLGGDSDAKPKAEGRERAKSIGDADVSHMGTVGQLTIEVVKARNLALAEFCDTISASVTVAFGAGPDQSTAMRKRTVDPYWNQTFKFAVNNASDKCTISVFDSVDKERRFVGAAPFTHFRESAKGTQWLSLKSAASDDVTGEVHIRFGFKRAPPPKTQKHKDLDDDDDDDDIVLDYVPQITPETGFVPDRRLYIWFNLFEDPSFKSNLQTKLLDHYFQPLPKKGAPVPGRRMDELVGTVWRCNGRNRLFTNIRIAAEQYHLHKSVTMPPDEEQALRLWWKEHSIMMQEILGLQAVEHAFRKLWNSFSHGDQNAGLTGIDTNASTSQTVLFEKEEYLLLAEHIYSIPACGISKDVAHKVAQADWERADAQHAVSGSCYPLFLHLLKEVTSFWVETLTETEVLAFLGSLTPVIMKVRNQLLKGQQTSSAALGPKKASAKKASRQTIMHLQPDPCSKKSSKSRPGSVQANWKELGAGSDGDVDNSSSEDDSSTRIMPAISAQARKKASTADGNFVNDPFWTVVRTKAPTEKTEKKNERSKSTIPALPSNRWRSGYQAK</sequence>
<keyword evidence="1" id="KW-0479">Metal-binding</keyword>
<dbReference type="PANTHER" id="PTHR46502">
    <property type="entry name" value="C2 DOMAIN-CONTAINING"/>
    <property type="match status" value="1"/>
</dbReference>
<feature type="region of interest" description="Disordered" evidence="3">
    <location>
        <begin position="551"/>
        <end position="620"/>
    </location>
</feature>
<dbReference type="SUPFAM" id="SSF49562">
    <property type="entry name" value="C2 domain (Calcium/lipid-binding domain, CaLB)"/>
    <property type="match status" value="2"/>
</dbReference>
<dbReference type="SMART" id="SM00239">
    <property type="entry name" value="C2"/>
    <property type="match status" value="2"/>
</dbReference>
<dbReference type="InterPro" id="IPR000008">
    <property type="entry name" value="C2_dom"/>
</dbReference>
<dbReference type="InterPro" id="IPR035892">
    <property type="entry name" value="C2_domain_sf"/>
</dbReference>
<dbReference type="CDD" id="cd00030">
    <property type="entry name" value="C2"/>
    <property type="match status" value="1"/>
</dbReference>
<dbReference type="Pfam" id="PF00168">
    <property type="entry name" value="C2"/>
    <property type="match status" value="2"/>
</dbReference>
<evidence type="ECO:0000256" key="2">
    <source>
        <dbReference type="ARBA" id="ARBA00022837"/>
    </source>
</evidence>
<dbReference type="EMBL" id="HBJA01104158">
    <property type="protein sequence ID" value="CAE0824653.1"/>
    <property type="molecule type" value="Transcribed_RNA"/>
</dbReference>
<accession>A0A7S4LET0</accession>